<dbReference type="AlphaFoldDB" id="A0AAC9RMI5"/>
<dbReference type="EMBL" id="CP020559">
    <property type="protein sequence ID" value="ARE87713.1"/>
    <property type="molecule type" value="Genomic_DNA"/>
</dbReference>
<dbReference type="InterPro" id="IPR014986">
    <property type="entry name" value="XkdN-like"/>
</dbReference>
<protein>
    <submittedName>
        <fullName evidence="1">Phage XkdN-like protein</fullName>
    </submittedName>
</protein>
<name>A0AAC9RMI5_9CLOT</name>
<evidence type="ECO:0000313" key="2">
    <source>
        <dbReference type="Proteomes" id="UP000192478"/>
    </source>
</evidence>
<dbReference type="Proteomes" id="UP000192478">
    <property type="component" value="Chromosome"/>
</dbReference>
<reference evidence="1 2" key="1">
    <citation type="submission" date="2017-03" db="EMBL/GenBank/DDBJ databases">
        <title>Complete sequence of Clostridium formicaceticum DSM 92.</title>
        <authorList>
            <person name="Poehlein A."/>
            <person name="Karl M."/>
            <person name="Bengelsdorf F.R."/>
            <person name="Duerre P."/>
            <person name="Daniel R."/>
        </authorList>
    </citation>
    <scope>NUCLEOTIDE SEQUENCE [LARGE SCALE GENOMIC DNA]</scope>
    <source>
        <strain evidence="1 2">DSM 92</strain>
    </source>
</reference>
<evidence type="ECO:0000313" key="1">
    <source>
        <dbReference type="EMBL" id="ARE87713.1"/>
    </source>
</evidence>
<accession>A0AAC9RMI5</accession>
<proteinExistence type="predicted"/>
<organism evidence="1 2">
    <name type="scientific">Clostridium formicaceticum</name>
    <dbReference type="NCBI Taxonomy" id="1497"/>
    <lineage>
        <taxon>Bacteria</taxon>
        <taxon>Bacillati</taxon>
        <taxon>Bacillota</taxon>
        <taxon>Clostridia</taxon>
        <taxon>Eubacteriales</taxon>
        <taxon>Clostridiaceae</taxon>
        <taxon>Clostridium</taxon>
    </lineage>
</organism>
<dbReference type="InterPro" id="IPR038559">
    <property type="entry name" value="XkdN-like_sf"/>
</dbReference>
<sequence length="150" mass="17319">MLDEKKVIMEEELTEEEMIEMSEDDIINKLLEPTDAPERTYAIERLGIQVTLKGLSEREIQRIRKECTVERKHRGNRTKELNEEEFNAALIESATIKPNWSDKRLLSSLNLSSGREVIKRRLLAGEMVALGDKVMELSGFDNELEEIKNS</sequence>
<dbReference type="Gene3D" id="3.30.2220.30">
    <property type="match status" value="1"/>
</dbReference>
<dbReference type="RefSeq" id="WP_081562044.1">
    <property type="nucleotide sequence ID" value="NZ_CP017603.1"/>
</dbReference>
<dbReference type="Pfam" id="PF08890">
    <property type="entry name" value="Phage_TAC_5"/>
    <property type="match status" value="1"/>
</dbReference>
<gene>
    <name evidence="1" type="ORF">CLFO_21130</name>
</gene>